<sequence>MCRPASRRHGMCRSIPVYRHKNTVFSSSEVTRRRGGGDVAKASLHLWRSAKTSKATDVSDLQRRTQRRSRAAASPLHIGSGLSREGGAESERIKVLPLSLSSSFSLAASSSLAVARLIPPSSGQRVKINYYRPVSSNNRVKTAPYHPIQG</sequence>
<proteinExistence type="predicted"/>
<protein>
    <submittedName>
        <fullName evidence="2">Uncharacterized protein</fullName>
    </submittedName>
</protein>
<dbReference type="Proteomes" id="UP000287651">
    <property type="component" value="Unassembled WGS sequence"/>
</dbReference>
<organism evidence="2 3">
    <name type="scientific">Ensete ventricosum</name>
    <name type="common">Abyssinian banana</name>
    <name type="synonym">Musa ensete</name>
    <dbReference type="NCBI Taxonomy" id="4639"/>
    <lineage>
        <taxon>Eukaryota</taxon>
        <taxon>Viridiplantae</taxon>
        <taxon>Streptophyta</taxon>
        <taxon>Embryophyta</taxon>
        <taxon>Tracheophyta</taxon>
        <taxon>Spermatophyta</taxon>
        <taxon>Magnoliopsida</taxon>
        <taxon>Liliopsida</taxon>
        <taxon>Zingiberales</taxon>
        <taxon>Musaceae</taxon>
        <taxon>Ensete</taxon>
    </lineage>
</organism>
<dbReference type="EMBL" id="AMZH03008222">
    <property type="protein sequence ID" value="RRT59416.1"/>
    <property type="molecule type" value="Genomic_DNA"/>
</dbReference>
<comment type="caution">
    <text evidence="2">The sequence shown here is derived from an EMBL/GenBank/DDBJ whole genome shotgun (WGS) entry which is preliminary data.</text>
</comment>
<accession>A0A426Z637</accession>
<evidence type="ECO:0000313" key="2">
    <source>
        <dbReference type="EMBL" id="RRT59416.1"/>
    </source>
</evidence>
<reference evidence="2 3" key="1">
    <citation type="journal article" date="2014" name="Agronomy (Basel)">
        <title>A Draft Genome Sequence for Ensete ventricosum, the Drought-Tolerant Tree Against Hunger.</title>
        <authorList>
            <person name="Harrison J."/>
            <person name="Moore K.A."/>
            <person name="Paszkiewicz K."/>
            <person name="Jones T."/>
            <person name="Grant M."/>
            <person name="Ambacheew D."/>
            <person name="Muzemil S."/>
            <person name="Studholme D.J."/>
        </authorList>
    </citation>
    <scope>NUCLEOTIDE SEQUENCE [LARGE SCALE GENOMIC DNA]</scope>
</reference>
<gene>
    <name evidence="2" type="ORF">B296_00045837</name>
</gene>
<feature type="region of interest" description="Disordered" evidence="1">
    <location>
        <begin position="55"/>
        <end position="89"/>
    </location>
</feature>
<name>A0A426Z637_ENSVE</name>
<dbReference type="AlphaFoldDB" id="A0A426Z637"/>
<evidence type="ECO:0000313" key="3">
    <source>
        <dbReference type="Proteomes" id="UP000287651"/>
    </source>
</evidence>
<evidence type="ECO:0000256" key="1">
    <source>
        <dbReference type="SAM" id="MobiDB-lite"/>
    </source>
</evidence>